<dbReference type="EMBL" id="CAEZXX010000191">
    <property type="protein sequence ID" value="CAB4726319.1"/>
    <property type="molecule type" value="Genomic_DNA"/>
</dbReference>
<feature type="compositionally biased region" description="Low complexity" evidence="1">
    <location>
        <begin position="33"/>
        <end position="54"/>
    </location>
</feature>
<dbReference type="PROSITE" id="PS51257">
    <property type="entry name" value="PROKAR_LIPOPROTEIN"/>
    <property type="match status" value="1"/>
</dbReference>
<accession>A0A6J6RVC3</accession>
<evidence type="ECO:0000256" key="1">
    <source>
        <dbReference type="SAM" id="MobiDB-lite"/>
    </source>
</evidence>
<evidence type="ECO:0000313" key="2">
    <source>
        <dbReference type="EMBL" id="CAB4726319.1"/>
    </source>
</evidence>
<sequence length="289" mass="30105">MNRRRALAALATAPLALLAAACGTRTEVSTDASTTSTPPTEVPTTTPGITHPTGGDEVVIGLTYDGGFVAPGTIFTRLPRLLIAGDGSVYFEGAQIEIYPQPLLPPILVGRISEGELQALLLGAESGGLFRNITYGPPEANVADAPNTVLVINANGVTYTHDAYALGIGGEDAETDEDRQNLLEYVSLLEPIAYGVPDTRSSAATRFAIRATAADEAPPADGITPNELAWPEGSAVRLADAAECQVVAASSIGMLFNEATQITRFVDNGIKYVLLVRPMLPGDLGCGAR</sequence>
<protein>
    <submittedName>
        <fullName evidence="2">Unannotated protein</fullName>
    </submittedName>
</protein>
<reference evidence="2" key="1">
    <citation type="submission" date="2020-05" db="EMBL/GenBank/DDBJ databases">
        <authorList>
            <person name="Chiriac C."/>
            <person name="Salcher M."/>
            <person name="Ghai R."/>
            <person name="Kavagutti S V."/>
        </authorList>
    </citation>
    <scope>NUCLEOTIDE SEQUENCE</scope>
</reference>
<name>A0A6J6RVC3_9ZZZZ</name>
<dbReference type="AlphaFoldDB" id="A0A6J6RVC3"/>
<feature type="region of interest" description="Disordered" evidence="1">
    <location>
        <begin position="27"/>
        <end position="54"/>
    </location>
</feature>
<organism evidence="2">
    <name type="scientific">freshwater metagenome</name>
    <dbReference type="NCBI Taxonomy" id="449393"/>
    <lineage>
        <taxon>unclassified sequences</taxon>
        <taxon>metagenomes</taxon>
        <taxon>ecological metagenomes</taxon>
    </lineage>
</organism>
<proteinExistence type="predicted"/>
<gene>
    <name evidence="2" type="ORF">UFOPK2602_02082</name>
</gene>